<dbReference type="OrthoDB" id="440848at2759"/>
<name>A0A813HQP1_POLGL</name>
<dbReference type="EMBL" id="CAJNNV010032384">
    <property type="protein sequence ID" value="CAE8639824.1"/>
    <property type="molecule type" value="Genomic_DNA"/>
</dbReference>
<dbReference type="PANTHER" id="PTHR40861">
    <property type="entry name" value="DUF2183 DOMAIN-CONTAINING PROTEIN"/>
    <property type="match status" value="1"/>
</dbReference>
<evidence type="ECO:0000313" key="1">
    <source>
        <dbReference type="EMBL" id="CAE8639824.1"/>
    </source>
</evidence>
<comment type="caution">
    <text evidence="1">The sequence shown here is derived from an EMBL/GenBank/DDBJ whole genome shotgun (WGS) entry which is preliminary data.</text>
</comment>
<sequence length="236" mass="26158">HRIRTLLSGSDKDTLNELLERMATSPDCSLERVLGYFRDTAEHASRSELIELLCVERASWLSVRAKVALLHTLMVMRLSSCSGAEVGVQRLLLSAEGDDLSDLKSMQDGSGDIHSMHKLIWQDVVHDETRSLVLNHFLSEGTAQVAHRALLGSNHFRTLIQQGLVRNCIPEHLSFLQDSFANRLPGGARSGPSYDGQCGHSWLKIITDMDDTLQSSGGRWPAGIDARYPRHTAYPG</sequence>
<organism evidence="1 2">
    <name type="scientific">Polarella glacialis</name>
    <name type="common">Dinoflagellate</name>
    <dbReference type="NCBI Taxonomy" id="89957"/>
    <lineage>
        <taxon>Eukaryota</taxon>
        <taxon>Sar</taxon>
        <taxon>Alveolata</taxon>
        <taxon>Dinophyceae</taxon>
        <taxon>Suessiales</taxon>
        <taxon>Suessiaceae</taxon>
        <taxon>Polarella</taxon>
    </lineage>
</organism>
<dbReference type="Proteomes" id="UP000654075">
    <property type="component" value="Unassembled WGS sequence"/>
</dbReference>
<dbReference type="PANTHER" id="PTHR40861:SF1">
    <property type="entry name" value="PHOSPHATIDATE PHOSPHATASE APP1 CATALYTIC DOMAIN-CONTAINING PROTEIN"/>
    <property type="match status" value="1"/>
</dbReference>
<accession>A0A813HQP1</accession>
<proteinExistence type="predicted"/>
<evidence type="ECO:0000313" key="2">
    <source>
        <dbReference type="Proteomes" id="UP000654075"/>
    </source>
</evidence>
<dbReference type="AlphaFoldDB" id="A0A813HQP1"/>
<gene>
    <name evidence="1" type="ORF">PGLA1383_LOCUS54815</name>
</gene>
<reference evidence="1" key="1">
    <citation type="submission" date="2021-02" db="EMBL/GenBank/DDBJ databases">
        <authorList>
            <person name="Dougan E. K."/>
            <person name="Rhodes N."/>
            <person name="Thang M."/>
            <person name="Chan C."/>
        </authorList>
    </citation>
    <scope>NUCLEOTIDE SEQUENCE</scope>
</reference>
<feature type="non-terminal residue" evidence="1">
    <location>
        <position position="236"/>
    </location>
</feature>
<feature type="non-terminal residue" evidence="1">
    <location>
        <position position="1"/>
    </location>
</feature>
<keyword evidence="2" id="KW-1185">Reference proteome</keyword>
<protein>
    <submittedName>
        <fullName evidence="1">Uncharacterized protein</fullName>
    </submittedName>
</protein>